<evidence type="ECO:0000313" key="3">
    <source>
        <dbReference type="Proteomes" id="UP001497525"/>
    </source>
</evidence>
<reference evidence="2" key="1">
    <citation type="submission" date="2024-06" db="EMBL/GenBank/DDBJ databases">
        <authorList>
            <person name="Liu X."/>
            <person name="Lenzi L."/>
            <person name="Haldenby T S."/>
            <person name="Uol C."/>
        </authorList>
    </citation>
    <scope>NUCLEOTIDE SEQUENCE</scope>
</reference>
<dbReference type="EMBL" id="CAXLJL010000060">
    <property type="protein sequence ID" value="CAL5130295.1"/>
    <property type="molecule type" value="Genomic_DNA"/>
</dbReference>
<dbReference type="Proteomes" id="UP001497525">
    <property type="component" value="Unassembled WGS sequence"/>
</dbReference>
<feature type="region of interest" description="Disordered" evidence="1">
    <location>
        <begin position="84"/>
        <end position="108"/>
    </location>
</feature>
<gene>
    <name evidence="2" type="ORF">CDAUBV1_LOCUS1708</name>
</gene>
<organism evidence="2 3">
    <name type="scientific">Calicophoron daubneyi</name>
    <name type="common">Rumen fluke</name>
    <name type="synonym">Paramphistomum daubneyi</name>
    <dbReference type="NCBI Taxonomy" id="300641"/>
    <lineage>
        <taxon>Eukaryota</taxon>
        <taxon>Metazoa</taxon>
        <taxon>Spiralia</taxon>
        <taxon>Lophotrochozoa</taxon>
        <taxon>Platyhelminthes</taxon>
        <taxon>Trematoda</taxon>
        <taxon>Digenea</taxon>
        <taxon>Plagiorchiida</taxon>
        <taxon>Pronocephalata</taxon>
        <taxon>Paramphistomoidea</taxon>
        <taxon>Paramphistomidae</taxon>
        <taxon>Calicophoron</taxon>
    </lineage>
</organism>
<evidence type="ECO:0000313" key="2">
    <source>
        <dbReference type="EMBL" id="CAL5130295.1"/>
    </source>
</evidence>
<proteinExistence type="predicted"/>
<name>A0AAV2SZ98_CALDB</name>
<accession>A0AAV2SZ98</accession>
<sequence length="221" mass="23998">MMMGDVFSASNVALECDPGNGSEFILGGYYWATSVYTHPLFIRARNRAPGLTSTQAGLGQMHASPVTVTFARAPPGTPFVVVAPGKQQSDHCKPTHGMRRPSTSKVRASRVDIEHGNTPCRDLPGDPGDEHSRVHTAKTLASIPNGFLHLSPFEPPTTTCTRSVQTWPPHPPFSDFSPSSAEPPGSWYTVTAACNFLTWRIYHPYMDVYKMPGPAQQTTGS</sequence>
<comment type="caution">
    <text evidence="2">The sequence shown here is derived from an EMBL/GenBank/DDBJ whole genome shotgun (WGS) entry which is preliminary data.</text>
</comment>
<protein>
    <submittedName>
        <fullName evidence="2">Uncharacterized protein</fullName>
    </submittedName>
</protein>
<evidence type="ECO:0000256" key="1">
    <source>
        <dbReference type="SAM" id="MobiDB-lite"/>
    </source>
</evidence>
<dbReference type="AlphaFoldDB" id="A0AAV2SZ98"/>